<dbReference type="PROSITE" id="PS01064">
    <property type="entry name" value="PYRIDOX_OXIDASE"/>
    <property type="match status" value="1"/>
</dbReference>
<dbReference type="EMBL" id="UOFL01000171">
    <property type="protein sequence ID" value="VAW79126.1"/>
    <property type="molecule type" value="Genomic_DNA"/>
</dbReference>
<comment type="cofactor">
    <cofactor evidence="1">
        <name>FMN</name>
        <dbReference type="ChEBI" id="CHEBI:58210"/>
    </cofactor>
</comment>
<dbReference type="Gene3D" id="2.30.110.10">
    <property type="entry name" value="Electron Transport, Fmn-binding Protein, Chain A"/>
    <property type="match status" value="1"/>
</dbReference>
<reference evidence="7" key="1">
    <citation type="submission" date="2018-06" db="EMBL/GenBank/DDBJ databases">
        <authorList>
            <person name="Zhirakovskaya E."/>
        </authorList>
    </citation>
    <scope>NUCLEOTIDE SEQUENCE</scope>
</reference>
<evidence type="ECO:0000256" key="3">
    <source>
        <dbReference type="ARBA" id="ARBA00022643"/>
    </source>
</evidence>
<dbReference type="NCBIfam" id="NF004231">
    <property type="entry name" value="PRK05679.1"/>
    <property type="match status" value="1"/>
</dbReference>
<accession>A0A3B0ZEJ4</accession>
<protein>
    <submittedName>
        <fullName evidence="7">Pyridoxamine 5'-phosphate oxidase</fullName>
        <ecNumber evidence="7">1.4.3.5</ecNumber>
    </submittedName>
</protein>
<dbReference type="InterPro" id="IPR019576">
    <property type="entry name" value="Pyridoxamine_oxidase_dimer_C"/>
</dbReference>
<dbReference type="NCBIfam" id="TIGR00558">
    <property type="entry name" value="pdxH"/>
    <property type="match status" value="1"/>
</dbReference>
<dbReference type="Pfam" id="PF01243">
    <property type="entry name" value="PNPOx_N"/>
    <property type="match status" value="1"/>
</dbReference>
<dbReference type="InterPro" id="IPR019740">
    <property type="entry name" value="Pyridox_Oxase_CS"/>
</dbReference>
<dbReference type="PANTHER" id="PTHR10851:SF0">
    <property type="entry name" value="PYRIDOXINE-5'-PHOSPHATE OXIDASE"/>
    <property type="match status" value="1"/>
</dbReference>
<dbReference type="AlphaFoldDB" id="A0A3B0ZEJ4"/>
<dbReference type="GO" id="GO:0010181">
    <property type="term" value="F:FMN binding"/>
    <property type="evidence" value="ECO:0007669"/>
    <property type="project" value="InterPro"/>
</dbReference>
<keyword evidence="4 7" id="KW-0560">Oxidoreductase</keyword>
<evidence type="ECO:0000256" key="2">
    <source>
        <dbReference type="ARBA" id="ARBA00022630"/>
    </source>
</evidence>
<dbReference type="SUPFAM" id="SSF50475">
    <property type="entry name" value="FMN-binding split barrel"/>
    <property type="match status" value="1"/>
</dbReference>
<sequence length="193" mass="22656">MNYTNPFDLFSDWFNKAGETTIDKPNAMVLATISSKQIPTSRMVLLSSYDESGFVFHSNYASHKASQLSNNPHASLLFWWDELGYQIRIEGQIDKTSDEESDQYFSRRPRSSQIGAWASKQSQTVIDRTALEQQVTQYTQKFEGDEVQRPHFWGGYRLKANLFEFWVNRESRLHDRIEYQLKDNEWQKKILAP</sequence>
<dbReference type="PIRSF" id="PIRSF000190">
    <property type="entry name" value="Pyd_amn-ph_oxd"/>
    <property type="match status" value="1"/>
</dbReference>
<name>A0A3B0ZEJ4_9ZZZZ</name>
<evidence type="ECO:0000256" key="1">
    <source>
        <dbReference type="ARBA" id="ARBA00001917"/>
    </source>
</evidence>
<dbReference type="HAMAP" id="MF_01629">
    <property type="entry name" value="PdxH"/>
    <property type="match status" value="1"/>
</dbReference>
<dbReference type="InterPro" id="IPR012349">
    <property type="entry name" value="Split_barrel_FMN-bd"/>
</dbReference>
<dbReference type="InterPro" id="IPR011576">
    <property type="entry name" value="Pyridox_Oxase_N"/>
</dbReference>
<keyword evidence="3" id="KW-0288">FMN</keyword>
<proteinExistence type="inferred from homology"/>
<evidence type="ECO:0000259" key="5">
    <source>
        <dbReference type="Pfam" id="PF01243"/>
    </source>
</evidence>
<organism evidence="7">
    <name type="scientific">hydrothermal vent metagenome</name>
    <dbReference type="NCBI Taxonomy" id="652676"/>
    <lineage>
        <taxon>unclassified sequences</taxon>
        <taxon>metagenomes</taxon>
        <taxon>ecological metagenomes</taxon>
    </lineage>
</organism>
<dbReference type="GO" id="GO:0004733">
    <property type="term" value="F:pyridoxamine phosphate oxidase activity"/>
    <property type="evidence" value="ECO:0007669"/>
    <property type="project" value="UniProtKB-EC"/>
</dbReference>
<evidence type="ECO:0000259" key="6">
    <source>
        <dbReference type="Pfam" id="PF10590"/>
    </source>
</evidence>
<dbReference type="InterPro" id="IPR000659">
    <property type="entry name" value="Pyridox_Oxase"/>
</dbReference>
<gene>
    <name evidence="7" type="ORF">MNBD_GAMMA12-394</name>
</gene>
<dbReference type="Pfam" id="PF10590">
    <property type="entry name" value="PNP_phzG_C"/>
    <property type="match status" value="1"/>
</dbReference>
<dbReference type="GO" id="GO:0008615">
    <property type="term" value="P:pyridoxine biosynthetic process"/>
    <property type="evidence" value="ECO:0007669"/>
    <property type="project" value="InterPro"/>
</dbReference>
<feature type="domain" description="Pyridoxine 5'-phosphate oxidase dimerisation C-terminal" evidence="6">
    <location>
        <begin position="153"/>
        <end position="193"/>
    </location>
</feature>
<feature type="domain" description="Pyridoxamine 5'-phosphate oxidase N-terminal" evidence="5">
    <location>
        <begin position="18"/>
        <end position="140"/>
    </location>
</feature>
<dbReference type="PANTHER" id="PTHR10851">
    <property type="entry name" value="PYRIDOXINE-5-PHOSPHATE OXIDASE"/>
    <property type="match status" value="1"/>
</dbReference>
<evidence type="ECO:0000256" key="4">
    <source>
        <dbReference type="ARBA" id="ARBA00023002"/>
    </source>
</evidence>
<keyword evidence="2" id="KW-0285">Flavoprotein</keyword>
<dbReference type="EC" id="1.4.3.5" evidence="7"/>
<evidence type="ECO:0000313" key="7">
    <source>
        <dbReference type="EMBL" id="VAW79126.1"/>
    </source>
</evidence>